<organism evidence="1 2">
    <name type="scientific">Clonorchis sinensis</name>
    <name type="common">Chinese liver fluke</name>
    <dbReference type="NCBI Taxonomy" id="79923"/>
    <lineage>
        <taxon>Eukaryota</taxon>
        <taxon>Metazoa</taxon>
        <taxon>Spiralia</taxon>
        <taxon>Lophotrochozoa</taxon>
        <taxon>Platyhelminthes</taxon>
        <taxon>Trematoda</taxon>
        <taxon>Digenea</taxon>
        <taxon>Opisthorchiida</taxon>
        <taxon>Opisthorchiata</taxon>
        <taxon>Opisthorchiidae</taxon>
        <taxon>Clonorchis</taxon>
    </lineage>
</organism>
<evidence type="ECO:0000313" key="2">
    <source>
        <dbReference type="Proteomes" id="UP000286415"/>
    </source>
</evidence>
<proteinExistence type="predicted"/>
<accession>A0A3R7GEA0</accession>
<dbReference type="Proteomes" id="UP000286415">
    <property type="component" value="Unassembled WGS sequence"/>
</dbReference>
<sequence length="73" mass="8524">MDRRSNQSVPLKELVQTDGPCRPSEVRRLGDKISEYADKYCSFSPQTHHHPHHGQHDISVQHRCFTAVQPWFI</sequence>
<reference evidence="1 2" key="2">
    <citation type="journal article" date="2021" name="Genomics">
        <title>High-quality reference genome for Clonorchis sinensis.</title>
        <authorList>
            <person name="Young N.D."/>
            <person name="Stroehlein A.J."/>
            <person name="Kinkar L."/>
            <person name="Wang T."/>
            <person name="Sohn W.M."/>
            <person name="Chang B.C.H."/>
            <person name="Kaur P."/>
            <person name="Weisz D."/>
            <person name="Dudchenko O."/>
            <person name="Aiden E.L."/>
            <person name="Korhonen P.K."/>
            <person name="Gasser R.B."/>
        </authorList>
    </citation>
    <scope>NUCLEOTIDE SEQUENCE [LARGE SCALE GENOMIC DNA]</scope>
    <source>
        <strain evidence="1">Cs-k2</strain>
    </source>
</reference>
<dbReference type="EMBL" id="NIRI02000010">
    <property type="protein sequence ID" value="KAG5453549.1"/>
    <property type="molecule type" value="Genomic_DNA"/>
</dbReference>
<dbReference type="InParanoid" id="A0A3R7GEA0"/>
<reference evidence="1 2" key="1">
    <citation type="journal article" date="2018" name="Biotechnol. Adv.">
        <title>Improved genomic resources and new bioinformatic workflow for the carcinogenic parasite Clonorchis sinensis: Biotechnological implications.</title>
        <authorList>
            <person name="Wang D."/>
            <person name="Korhonen P.K."/>
            <person name="Gasser R.B."/>
            <person name="Young N.D."/>
        </authorList>
    </citation>
    <scope>NUCLEOTIDE SEQUENCE [LARGE SCALE GENOMIC DNA]</scope>
    <source>
        <strain evidence="1">Cs-k2</strain>
    </source>
</reference>
<comment type="caution">
    <text evidence="1">The sequence shown here is derived from an EMBL/GenBank/DDBJ whole genome shotgun (WGS) entry which is preliminary data.</text>
</comment>
<gene>
    <name evidence="1" type="ORF">CSKR_109508</name>
</gene>
<name>A0A3R7GEA0_CLOSI</name>
<evidence type="ECO:0000313" key="1">
    <source>
        <dbReference type="EMBL" id="KAG5453549.1"/>
    </source>
</evidence>
<keyword evidence="2" id="KW-1185">Reference proteome</keyword>
<dbReference type="AlphaFoldDB" id="A0A3R7GEA0"/>
<protein>
    <submittedName>
        <fullName evidence="1">Uncharacterized protein</fullName>
    </submittedName>
</protein>